<sequence length="419" mass="47718">MVNYHSDCTSSSSPPSPVRLTLRRRDRDERRRQAEHFAQGRPRPSHTLCGNDRCLLRCCNVFATSPRFLPVFLLGDSERSADGVPVRDIWTDFAYLASTRMWPSPEKGRKNGNKNKKRKQSEALLRAQSIEAFAASPPVRAAYLDFRGLCEKNNLSFTAESRLRDMLSAAMSPLCDVLASLDAAAVAAVKSDNVPAYTEQLVHCTLQGCPPQQQQQQQQQQPNHQMLLLHPGDKQPFPWTHEACIMRFLLTAELWRRHDGRHMRRRGWAWGGRWRVAEMLSGVLLQYWLMDRERCFERVSCRGGEQCDEVWQDWVDKYPLLGEDDDDDDGDGDDDDGGGEEDEQEEQEEEQEEEEEEEEEESNSRAVKSPELVPKPLGLIKGLDLDKDVGYVGGVGTAHRGPLWIEARQRHGVEGLPQH</sequence>
<reference evidence="2 3" key="1">
    <citation type="journal article" date="2015" name="Genome Announc.">
        <title>Genome sequence and annotation of Trichoderma parareesei, the ancestor of the cellulase producer Trichoderma reesei.</title>
        <authorList>
            <person name="Yang D."/>
            <person name="Pomraning K."/>
            <person name="Kopchinskiy A."/>
            <person name="Karimi Aghcheh R."/>
            <person name="Atanasova L."/>
            <person name="Chenthamara K."/>
            <person name="Baker S.E."/>
            <person name="Zhang R."/>
            <person name="Shen Q."/>
            <person name="Freitag M."/>
            <person name="Kubicek C.P."/>
            <person name="Druzhinina I.S."/>
        </authorList>
    </citation>
    <scope>NUCLEOTIDE SEQUENCE [LARGE SCALE GENOMIC DNA]</scope>
    <source>
        <strain evidence="2 3">CBS 125925</strain>
    </source>
</reference>
<dbReference type="Proteomes" id="UP000219286">
    <property type="component" value="Unassembled WGS sequence"/>
</dbReference>
<gene>
    <name evidence="2" type="ORF">A9Z42_0090020</name>
</gene>
<feature type="compositionally biased region" description="Acidic residues" evidence="1">
    <location>
        <begin position="322"/>
        <end position="361"/>
    </location>
</feature>
<organism evidence="2 3">
    <name type="scientific">Trichoderma parareesei</name>
    <name type="common">Filamentous fungus</name>
    <dbReference type="NCBI Taxonomy" id="858221"/>
    <lineage>
        <taxon>Eukaryota</taxon>
        <taxon>Fungi</taxon>
        <taxon>Dikarya</taxon>
        <taxon>Ascomycota</taxon>
        <taxon>Pezizomycotina</taxon>
        <taxon>Sordariomycetes</taxon>
        <taxon>Hypocreomycetidae</taxon>
        <taxon>Hypocreales</taxon>
        <taxon>Hypocreaceae</taxon>
        <taxon>Trichoderma</taxon>
    </lineage>
</organism>
<name>A0A2H3A847_TRIPA</name>
<evidence type="ECO:0000313" key="2">
    <source>
        <dbReference type="EMBL" id="OTA08061.1"/>
    </source>
</evidence>
<feature type="region of interest" description="Disordered" evidence="1">
    <location>
        <begin position="24"/>
        <end position="43"/>
    </location>
</feature>
<comment type="caution">
    <text evidence="2">The sequence shown here is derived from an EMBL/GenBank/DDBJ whole genome shotgun (WGS) entry which is preliminary data.</text>
</comment>
<keyword evidence="3" id="KW-1185">Reference proteome</keyword>
<dbReference type="OrthoDB" id="5141931at2759"/>
<dbReference type="AlphaFoldDB" id="A0A2H3A847"/>
<protein>
    <submittedName>
        <fullName evidence="2">Uncharacterized protein</fullName>
    </submittedName>
</protein>
<feature type="region of interest" description="Disordered" evidence="1">
    <location>
        <begin position="319"/>
        <end position="373"/>
    </location>
</feature>
<accession>A0A2H3A847</accession>
<dbReference type="EMBL" id="LFMI01000817">
    <property type="protein sequence ID" value="OTA08061.1"/>
    <property type="molecule type" value="Genomic_DNA"/>
</dbReference>
<evidence type="ECO:0000313" key="3">
    <source>
        <dbReference type="Proteomes" id="UP000219286"/>
    </source>
</evidence>
<evidence type="ECO:0000256" key="1">
    <source>
        <dbReference type="SAM" id="MobiDB-lite"/>
    </source>
</evidence>
<feature type="compositionally biased region" description="Basic and acidic residues" evidence="1">
    <location>
        <begin position="24"/>
        <end position="35"/>
    </location>
</feature>
<proteinExistence type="predicted"/>